<keyword evidence="8" id="KW-1185">Reference proteome</keyword>
<dbReference type="PROSITE" id="PS00211">
    <property type="entry name" value="ABC_TRANSPORTER_1"/>
    <property type="match status" value="1"/>
</dbReference>
<dbReference type="InterPro" id="IPR027417">
    <property type="entry name" value="P-loop_NTPase"/>
</dbReference>
<dbReference type="PROSITE" id="PS50893">
    <property type="entry name" value="ABC_TRANSPORTER_2"/>
    <property type="match status" value="1"/>
</dbReference>
<dbReference type="FunFam" id="3.40.50.300:FF:001320">
    <property type="entry name" value="Heme ABC transporter ATP-binding protein"/>
    <property type="match status" value="1"/>
</dbReference>
<dbReference type="InterPro" id="IPR050611">
    <property type="entry name" value="ABCF"/>
</dbReference>
<sequence length="525" mass="55657">MPSSVALNSVSYSTPDGHFLFQDLNLAFGPARTGLIGRNGTGKSAILKLIAGELQPASGEVVVSGTVRMLRQSVRIDGQAVADIFGARDELARLARLEAGEGSLDDAAEADWLLPSRLEAALEKVGLPDLTPERPLSTLSGGQRTRIALAALIFDEPDMILLDEPTNNLDADGRAAVADVLRNWRGGAIVVSHDRDLLRQMDAIVELTTLGARTYGGNYDHYAERKALELAAAEQSLAAAERKVAEIDRKVQAVREQKAKRDAGGARKAARGDIPKILLGGRRENAENTSGAQANIAGRLRDDAAREAADARAQVEILQHVSIRLAPSGLSAGKTILEAHDLAGGPDPEKPIIRNFSLTMIGPERLAITGANGSGKTTLLRLLTGSLPPASGTVRIAGRYAMLDQTVSILDPRLTIRDNFRALNPDDDENACRAALARFMFRADAALQEVGTLSGGETLRAGLACTLGGTRPPELLILDEPTNHLDISSIEAVEAGLLAYDGALIVVSHDSAFLEAIGVTRTITL</sequence>
<keyword evidence="3" id="KW-0547">Nucleotide-binding</keyword>
<proteinExistence type="inferred from homology"/>
<evidence type="ECO:0000313" key="8">
    <source>
        <dbReference type="Proteomes" id="UP001156140"/>
    </source>
</evidence>
<evidence type="ECO:0000256" key="1">
    <source>
        <dbReference type="ARBA" id="ARBA00005417"/>
    </source>
</evidence>
<evidence type="ECO:0000313" key="7">
    <source>
        <dbReference type="EMBL" id="MCI0127672.1"/>
    </source>
</evidence>
<keyword evidence="4 7" id="KW-0067">ATP-binding</keyword>
<evidence type="ECO:0000259" key="6">
    <source>
        <dbReference type="PROSITE" id="PS50893"/>
    </source>
</evidence>
<dbReference type="CDD" id="cd03221">
    <property type="entry name" value="ABCF_EF-3"/>
    <property type="match status" value="2"/>
</dbReference>
<evidence type="ECO:0000256" key="3">
    <source>
        <dbReference type="ARBA" id="ARBA00022741"/>
    </source>
</evidence>
<name>A0AA41QML9_9HYPH</name>
<protein>
    <submittedName>
        <fullName evidence="7">ATP-binding cassette domain-containing protein</fullName>
    </submittedName>
</protein>
<evidence type="ECO:0000256" key="2">
    <source>
        <dbReference type="ARBA" id="ARBA00022737"/>
    </source>
</evidence>
<dbReference type="PANTHER" id="PTHR19211:SF6">
    <property type="entry name" value="BLL7188 PROTEIN"/>
    <property type="match status" value="1"/>
</dbReference>
<evidence type="ECO:0000256" key="4">
    <source>
        <dbReference type="ARBA" id="ARBA00022840"/>
    </source>
</evidence>
<dbReference type="Gene3D" id="3.40.50.300">
    <property type="entry name" value="P-loop containing nucleotide triphosphate hydrolases"/>
    <property type="match status" value="2"/>
</dbReference>
<keyword evidence="2" id="KW-0677">Repeat</keyword>
<organism evidence="7 8">
    <name type="scientific">Paradevosia shaoguanensis</name>
    <dbReference type="NCBI Taxonomy" id="1335043"/>
    <lineage>
        <taxon>Bacteria</taxon>
        <taxon>Pseudomonadati</taxon>
        <taxon>Pseudomonadota</taxon>
        <taxon>Alphaproteobacteria</taxon>
        <taxon>Hyphomicrobiales</taxon>
        <taxon>Devosiaceae</taxon>
        <taxon>Paradevosia</taxon>
    </lineage>
</organism>
<dbReference type="SUPFAM" id="SSF52540">
    <property type="entry name" value="P-loop containing nucleoside triphosphate hydrolases"/>
    <property type="match status" value="2"/>
</dbReference>
<comment type="similarity">
    <text evidence="1">Belongs to the ABC transporter superfamily.</text>
</comment>
<dbReference type="EMBL" id="JALAZD010000001">
    <property type="protein sequence ID" value="MCI0127672.1"/>
    <property type="molecule type" value="Genomic_DNA"/>
</dbReference>
<feature type="coiled-coil region" evidence="5">
    <location>
        <begin position="223"/>
        <end position="257"/>
    </location>
</feature>
<dbReference type="PANTHER" id="PTHR19211">
    <property type="entry name" value="ATP-BINDING TRANSPORT PROTEIN-RELATED"/>
    <property type="match status" value="1"/>
</dbReference>
<dbReference type="GO" id="GO:0016887">
    <property type="term" value="F:ATP hydrolysis activity"/>
    <property type="evidence" value="ECO:0007669"/>
    <property type="project" value="InterPro"/>
</dbReference>
<dbReference type="AlphaFoldDB" id="A0AA41QML9"/>
<dbReference type="SMART" id="SM00382">
    <property type="entry name" value="AAA"/>
    <property type="match status" value="2"/>
</dbReference>
<dbReference type="Proteomes" id="UP001156140">
    <property type="component" value="Unassembled WGS sequence"/>
</dbReference>
<evidence type="ECO:0000256" key="5">
    <source>
        <dbReference type="SAM" id="Coils"/>
    </source>
</evidence>
<dbReference type="Pfam" id="PF00005">
    <property type="entry name" value="ABC_tran"/>
    <property type="match status" value="2"/>
</dbReference>
<dbReference type="GO" id="GO:0005524">
    <property type="term" value="F:ATP binding"/>
    <property type="evidence" value="ECO:0007669"/>
    <property type="project" value="UniProtKB-KW"/>
</dbReference>
<dbReference type="RefSeq" id="WP_281736079.1">
    <property type="nucleotide sequence ID" value="NZ_JAKETQ010000001.1"/>
</dbReference>
<accession>A0AA41QML9</accession>
<dbReference type="InterPro" id="IPR003593">
    <property type="entry name" value="AAA+_ATPase"/>
</dbReference>
<keyword evidence="5" id="KW-0175">Coiled coil</keyword>
<reference evidence="7" key="1">
    <citation type="submission" date="2022-03" db="EMBL/GenBank/DDBJ databases">
        <title>The complete genome sequence of a Methyloterrigena soli.</title>
        <authorList>
            <person name="Zi Z."/>
        </authorList>
    </citation>
    <scope>NUCLEOTIDE SEQUENCE</scope>
    <source>
        <strain evidence="7">M48</strain>
    </source>
</reference>
<dbReference type="InterPro" id="IPR003439">
    <property type="entry name" value="ABC_transporter-like_ATP-bd"/>
</dbReference>
<comment type="caution">
    <text evidence="7">The sequence shown here is derived from an EMBL/GenBank/DDBJ whole genome shotgun (WGS) entry which is preliminary data.</text>
</comment>
<dbReference type="InterPro" id="IPR017871">
    <property type="entry name" value="ABC_transporter-like_CS"/>
</dbReference>
<feature type="domain" description="ABC transporter" evidence="6">
    <location>
        <begin position="5"/>
        <end position="235"/>
    </location>
</feature>
<gene>
    <name evidence="7" type="ORF">ML536_12635</name>
</gene>